<dbReference type="RefSeq" id="WP_237092590.1">
    <property type="nucleotide sequence ID" value="NZ_JAKKDL010000003.1"/>
</dbReference>
<evidence type="ECO:0000313" key="11">
    <source>
        <dbReference type="EMBL" id="MCF7529357.1"/>
    </source>
</evidence>
<keyword evidence="5" id="KW-0813">Transport</keyword>
<evidence type="ECO:0000256" key="6">
    <source>
        <dbReference type="ARBA" id="ARBA00022475"/>
    </source>
</evidence>
<evidence type="ECO:0000256" key="7">
    <source>
        <dbReference type="ARBA" id="ARBA00022692"/>
    </source>
</evidence>
<keyword evidence="8 10" id="KW-1133">Transmembrane helix</keyword>
<gene>
    <name evidence="11" type="primary">pnuC</name>
    <name evidence="11" type="ORF">L4H06_03795</name>
</gene>
<keyword evidence="7 10" id="KW-0812">Transmembrane</keyword>
<evidence type="ECO:0000256" key="9">
    <source>
        <dbReference type="ARBA" id="ARBA00023136"/>
    </source>
</evidence>
<feature type="transmembrane region" description="Helical" evidence="10">
    <location>
        <begin position="42"/>
        <end position="61"/>
    </location>
</feature>
<dbReference type="AlphaFoldDB" id="A0AAW5AHQ7"/>
<dbReference type="PANTHER" id="PTHR36122:SF2">
    <property type="entry name" value="NICOTINAMIDE RIBOSIDE TRANSPORTER PNUC"/>
    <property type="match status" value="1"/>
</dbReference>
<evidence type="ECO:0000256" key="2">
    <source>
        <dbReference type="ARBA" id="ARBA00004651"/>
    </source>
</evidence>
<dbReference type="Proteomes" id="UP001201397">
    <property type="component" value="Unassembled WGS sequence"/>
</dbReference>
<reference evidence="11" key="1">
    <citation type="submission" date="2022-01" db="EMBL/GenBank/DDBJ databases">
        <title>Neisseria sp. ZJ104.</title>
        <authorList>
            <person name="Yang C."/>
        </authorList>
    </citation>
    <scope>NUCLEOTIDE SEQUENCE</scope>
    <source>
        <strain evidence="11">ZJ104</strain>
    </source>
</reference>
<evidence type="ECO:0000256" key="8">
    <source>
        <dbReference type="ARBA" id="ARBA00022989"/>
    </source>
</evidence>
<accession>A0AAW5AHQ7</accession>
<dbReference type="GO" id="GO:0034257">
    <property type="term" value="F:nicotinamide riboside transmembrane transporter activity"/>
    <property type="evidence" value="ECO:0007669"/>
    <property type="project" value="InterPro"/>
</dbReference>
<dbReference type="GO" id="GO:0005886">
    <property type="term" value="C:plasma membrane"/>
    <property type="evidence" value="ECO:0007669"/>
    <property type="project" value="UniProtKB-SubCell"/>
</dbReference>
<dbReference type="NCBIfam" id="TIGR01528">
    <property type="entry name" value="NMN_trans_PnuC"/>
    <property type="match status" value="1"/>
</dbReference>
<keyword evidence="9 10" id="KW-0472">Membrane</keyword>
<organism evidence="11 12">
    <name type="scientific">Neisseria lisongii</name>
    <dbReference type="NCBI Taxonomy" id="2912188"/>
    <lineage>
        <taxon>Bacteria</taxon>
        <taxon>Pseudomonadati</taxon>
        <taxon>Pseudomonadota</taxon>
        <taxon>Betaproteobacteria</taxon>
        <taxon>Neisseriales</taxon>
        <taxon>Neisseriaceae</taxon>
        <taxon>Neisseria</taxon>
    </lineage>
</organism>
<keyword evidence="6" id="KW-1003">Cell membrane</keyword>
<dbReference type="InterPro" id="IPR006419">
    <property type="entry name" value="NMN_transpt_PnuC"/>
</dbReference>
<evidence type="ECO:0000256" key="5">
    <source>
        <dbReference type="ARBA" id="ARBA00022448"/>
    </source>
</evidence>
<proteinExistence type="inferred from homology"/>
<feature type="transmembrane region" description="Helical" evidence="10">
    <location>
        <begin position="193"/>
        <end position="209"/>
    </location>
</feature>
<comment type="function">
    <text evidence="1">Required for nicotinamide riboside transport across the inner membrane.</text>
</comment>
<dbReference type="EMBL" id="JAKKDL010000003">
    <property type="protein sequence ID" value="MCF7529357.1"/>
    <property type="molecule type" value="Genomic_DNA"/>
</dbReference>
<feature type="transmembrane region" description="Helical" evidence="10">
    <location>
        <begin position="105"/>
        <end position="123"/>
    </location>
</feature>
<sequence length="227" mass="25637">MAWLDTLFAQYQGVSAPLIVLELVAVIFGMASVVLVGKGRLAAFPVGIVSTAGFVWLLWVYGLYGDMLINAYYTVLSIYGWTQWSQQAQQAAFSVSPFTRKDAKICAGLSLFSLLFVGTVYWFKPYLQNGFSFSGVELGWAQFVWTDYTDIFTTALFLVAMWLMAERKIEHWLVWIVADAVSVPLYYHKGLLFSALQYFFFTLIALRGYSQWKTYLHNQAATPSASP</sequence>
<feature type="transmembrane region" description="Helical" evidence="10">
    <location>
        <begin position="143"/>
        <end position="165"/>
    </location>
</feature>
<evidence type="ECO:0000256" key="3">
    <source>
        <dbReference type="ARBA" id="ARBA00006669"/>
    </source>
</evidence>
<protein>
    <recommendedName>
        <fullName evidence="4">Nicotinamide riboside transporter PnuC</fullName>
    </recommendedName>
</protein>
<comment type="similarity">
    <text evidence="3">Belongs to the nicotinamide ribonucleoside (NR) uptake permease (TC 4.B.1) family.</text>
</comment>
<feature type="transmembrane region" description="Helical" evidence="10">
    <location>
        <begin position="14"/>
        <end position="35"/>
    </location>
</feature>
<evidence type="ECO:0000256" key="4">
    <source>
        <dbReference type="ARBA" id="ARBA00017522"/>
    </source>
</evidence>
<name>A0AAW5AHQ7_9NEIS</name>
<comment type="caution">
    <text evidence="11">The sequence shown here is derived from an EMBL/GenBank/DDBJ whole genome shotgun (WGS) entry which is preliminary data.</text>
</comment>
<dbReference type="Pfam" id="PF04973">
    <property type="entry name" value="NMN_transporter"/>
    <property type="match status" value="1"/>
</dbReference>
<evidence type="ECO:0000313" key="12">
    <source>
        <dbReference type="Proteomes" id="UP001201397"/>
    </source>
</evidence>
<evidence type="ECO:0000256" key="10">
    <source>
        <dbReference type="SAM" id="Phobius"/>
    </source>
</evidence>
<dbReference type="PANTHER" id="PTHR36122">
    <property type="entry name" value="NICOTINAMIDE RIBOSIDE TRANSPORTER PNUC"/>
    <property type="match status" value="1"/>
</dbReference>
<comment type="subcellular location">
    <subcellularLocation>
        <location evidence="2">Cell membrane</location>
        <topology evidence="2">Multi-pass membrane protein</topology>
    </subcellularLocation>
</comment>
<evidence type="ECO:0000256" key="1">
    <source>
        <dbReference type="ARBA" id="ARBA00002672"/>
    </source>
</evidence>